<feature type="compositionally biased region" description="Basic and acidic residues" evidence="1">
    <location>
        <begin position="206"/>
        <end position="217"/>
    </location>
</feature>
<evidence type="ECO:0000313" key="2">
    <source>
        <dbReference type="EMBL" id="TFK47724.1"/>
    </source>
</evidence>
<gene>
    <name evidence="2" type="ORF">OE88DRAFT_735416</name>
</gene>
<dbReference type="AlphaFoldDB" id="A0A5C3MR04"/>
<feature type="region of interest" description="Disordered" evidence="1">
    <location>
        <begin position="205"/>
        <end position="242"/>
    </location>
</feature>
<feature type="region of interest" description="Disordered" evidence="1">
    <location>
        <begin position="68"/>
        <end position="98"/>
    </location>
</feature>
<accession>A0A5C3MR04</accession>
<feature type="compositionally biased region" description="Polar residues" evidence="1">
    <location>
        <begin position="218"/>
        <end position="228"/>
    </location>
</feature>
<dbReference type="EMBL" id="ML213522">
    <property type="protein sequence ID" value="TFK47724.1"/>
    <property type="molecule type" value="Genomic_DNA"/>
</dbReference>
<organism evidence="2 3">
    <name type="scientific">Heliocybe sulcata</name>
    <dbReference type="NCBI Taxonomy" id="5364"/>
    <lineage>
        <taxon>Eukaryota</taxon>
        <taxon>Fungi</taxon>
        <taxon>Dikarya</taxon>
        <taxon>Basidiomycota</taxon>
        <taxon>Agaricomycotina</taxon>
        <taxon>Agaricomycetes</taxon>
        <taxon>Gloeophyllales</taxon>
        <taxon>Gloeophyllaceae</taxon>
        <taxon>Heliocybe</taxon>
    </lineage>
</organism>
<name>A0A5C3MR04_9AGAM</name>
<keyword evidence="3" id="KW-1185">Reference proteome</keyword>
<evidence type="ECO:0000256" key="1">
    <source>
        <dbReference type="SAM" id="MobiDB-lite"/>
    </source>
</evidence>
<proteinExistence type="predicted"/>
<evidence type="ECO:0000313" key="3">
    <source>
        <dbReference type="Proteomes" id="UP000305948"/>
    </source>
</evidence>
<protein>
    <submittedName>
        <fullName evidence="2">Uncharacterized protein</fullName>
    </submittedName>
</protein>
<dbReference type="Proteomes" id="UP000305948">
    <property type="component" value="Unassembled WGS sequence"/>
</dbReference>
<reference evidence="2 3" key="1">
    <citation type="journal article" date="2019" name="Nat. Ecol. Evol.">
        <title>Megaphylogeny resolves global patterns of mushroom evolution.</title>
        <authorList>
            <person name="Varga T."/>
            <person name="Krizsan K."/>
            <person name="Foldi C."/>
            <person name="Dima B."/>
            <person name="Sanchez-Garcia M."/>
            <person name="Sanchez-Ramirez S."/>
            <person name="Szollosi G.J."/>
            <person name="Szarkandi J.G."/>
            <person name="Papp V."/>
            <person name="Albert L."/>
            <person name="Andreopoulos W."/>
            <person name="Angelini C."/>
            <person name="Antonin V."/>
            <person name="Barry K.W."/>
            <person name="Bougher N.L."/>
            <person name="Buchanan P."/>
            <person name="Buyck B."/>
            <person name="Bense V."/>
            <person name="Catcheside P."/>
            <person name="Chovatia M."/>
            <person name="Cooper J."/>
            <person name="Damon W."/>
            <person name="Desjardin D."/>
            <person name="Finy P."/>
            <person name="Geml J."/>
            <person name="Haridas S."/>
            <person name="Hughes K."/>
            <person name="Justo A."/>
            <person name="Karasinski D."/>
            <person name="Kautmanova I."/>
            <person name="Kiss B."/>
            <person name="Kocsube S."/>
            <person name="Kotiranta H."/>
            <person name="LaButti K.M."/>
            <person name="Lechner B.E."/>
            <person name="Liimatainen K."/>
            <person name="Lipzen A."/>
            <person name="Lukacs Z."/>
            <person name="Mihaltcheva S."/>
            <person name="Morgado L.N."/>
            <person name="Niskanen T."/>
            <person name="Noordeloos M.E."/>
            <person name="Ohm R.A."/>
            <person name="Ortiz-Santana B."/>
            <person name="Ovrebo C."/>
            <person name="Racz N."/>
            <person name="Riley R."/>
            <person name="Savchenko A."/>
            <person name="Shiryaev A."/>
            <person name="Soop K."/>
            <person name="Spirin V."/>
            <person name="Szebenyi C."/>
            <person name="Tomsovsky M."/>
            <person name="Tulloss R.E."/>
            <person name="Uehling J."/>
            <person name="Grigoriev I.V."/>
            <person name="Vagvolgyi C."/>
            <person name="Papp T."/>
            <person name="Martin F.M."/>
            <person name="Miettinen O."/>
            <person name="Hibbett D.S."/>
            <person name="Nagy L.G."/>
        </authorList>
    </citation>
    <scope>NUCLEOTIDE SEQUENCE [LARGE SCALE GENOMIC DNA]</scope>
    <source>
        <strain evidence="2 3">OMC1185</strain>
    </source>
</reference>
<sequence>MSSTDSVHPAVLHNFDMLFSDCSSDTLTNSLRSTPESTDFFSWVEGGMKGSIDTLETNFYDTDWTCSEGQSASGSDYRAESATDTEGMQSSREDVIPLSESVKADYSDAEVSEEASTHPTLPAYSRRVVPVEAFGRRFLAYEATPFPHPPPKLLAECSDTSLVQDVRPSQFMLTGFRYLTPEPQDKLGFVAPELSPVIRRYLSRCDSPRRDDKKEEQATSTSKKQQSVHVHPHPRKACHKKPADSVFRRLLDEAAQRAAQREKIVSVKPLASKLKSCLSSTMSGRPHRAARRVWFLEPSTPDMFAALSEETRRSISRAMAR</sequence>
<feature type="compositionally biased region" description="Basic residues" evidence="1">
    <location>
        <begin position="230"/>
        <end position="240"/>
    </location>
</feature>